<evidence type="ECO:0000313" key="14">
    <source>
        <dbReference type="EMBL" id="KAG7484591.1"/>
    </source>
</evidence>
<protein>
    <recommendedName>
        <fullName evidence="13">Ig-like domain-containing protein</fullName>
    </recommendedName>
</protein>
<comment type="caution">
    <text evidence="14">The sequence shown here is derived from an EMBL/GenBank/DDBJ whole genome shotgun (WGS) entry which is preliminary data.</text>
</comment>
<keyword evidence="2 11" id="KW-0812">Transmembrane</keyword>
<name>A0A9D3QG10_MEGAT</name>
<dbReference type="FunFam" id="2.60.40.10:FF:000774">
    <property type="entry name" value="Hepatitis A virus cellular receptor 1"/>
    <property type="match status" value="1"/>
</dbReference>
<evidence type="ECO:0000259" key="13">
    <source>
        <dbReference type="PROSITE" id="PS50835"/>
    </source>
</evidence>
<organism evidence="14 15">
    <name type="scientific">Megalops atlanticus</name>
    <name type="common">Tarpon</name>
    <name type="synonym">Clupea gigantea</name>
    <dbReference type="NCBI Taxonomy" id="7932"/>
    <lineage>
        <taxon>Eukaryota</taxon>
        <taxon>Metazoa</taxon>
        <taxon>Chordata</taxon>
        <taxon>Craniata</taxon>
        <taxon>Vertebrata</taxon>
        <taxon>Euteleostomi</taxon>
        <taxon>Actinopterygii</taxon>
        <taxon>Neopterygii</taxon>
        <taxon>Teleostei</taxon>
        <taxon>Elopiformes</taxon>
        <taxon>Megalopidae</taxon>
        <taxon>Megalops</taxon>
    </lineage>
</organism>
<reference evidence="14" key="1">
    <citation type="submission" date="2021-01" db="EMBL/GenBank/DDBJ databases">
        <authorList>
            <person name="Zahm M."/>
            <person name="Roques C."/>
            <person name="Cabau C."/>
            <person name="Klopp C."/>
            <person name="Donnadieu C."/>
            <person name="Jouanno E."/>
            <person name="Lampietro C."/>
            <person name="Louis A."/>
            <person name="Herpin A."/>
            <person name="Echchiki A."/>
            <person name="Berthelot C."/>
            <person name="Parey E."/>
            <person name="Roest-Crollius H."/>
            <person name="Braasch I."/>
            <person name="Postlethwait J."/>
            <person name="Bobe J."/>
            <person name="Montfort J."/>
            <person name="Bouchez O."/>
            <person name="Begum T."/>
            <person name="Mejri S."/>
            <person name="Adams A."/>
            <person name="Chen W.-J."/>
            <person name="Guiguen Y."/>
        </authorList>
    </citation>
    <scope>NUCLEOTIDE SEQUENCE</scope>
    <source>
        <strain evidence="14">YG-15Mar2019-1</strain>
        <tissue evidence="14">Brain</tissue>
    </source>
</reference>
<dbReference type="InterPro" id="IPR036179">
    <property type="entry name" value="Ig-like_dom_sf"/>
</dbReference>
<dbReference type="InterPro" id="IPR013106">
    <property type="entry name" value="Ig_V-set"/>
</dbReference>
<dbReference type="GO" id="GO:0016020">
    <property type="term" value="C:membrane"/>
    <property type="evidence" value="ECO:0007669"/>
    <property type="project" value="UniProtKB-SubCell"/>
</dbReference>
<evidence type="ECO:0000256" key="4">
    <source>
        <dbReference type="ARBA" id="ARBA00022989"/>
    </source>
</evidence>
<feature type="chain" id="PRO_5039195134" description="Ig-like domain-containing protein" evidence="12">
    <location>
        <begin position="24"/>
        <end position="276"/>
    </location>
</feature>
<dbReference type="AlphaFoldDB" id="A0A9D3QG10"/>
<feature type="compositionally biased region" description="Polar residues" evidence="10">
    <location>
        <begin position="141"/>
        <end position="152"/>
    </location>
</feature>
<evidence type="ECO:0000256" key="8">
    <source>
        <dbReference type="ARBA" id="ARBA00023319"/>
    </source>
</evidence>
<evidence type="ECO:0000256" key="10">
    <source>
        <dbReference type="SAM" id="MobiDB-lite"/>
    </source>
</evidence>
<feature type="transmembrane region" description="Helical" evidence="11">
    <location>
        <begin position="193"/>
        <end position="213"/>
    </location>
</feature>
<feature type="signal peptide" evidence="12">
    <location>
        <begin position="1"/>
        <end position="23"/>
    </location>
</feature>
<dbReference type="Pfam" id="PF07686">
    <property type="entry name" value="V-set"/>
    <property type="match status" value="1"/>
</dbReference>
<evidence type="ECO:0000256" key="7">
    <source>
        <dbReference type="ARBA" id="ARBA00023180"/>
    </source>
</evidence>
<evidence type="ECO:0000256" key="6">
    <source>
        <dbReference type="ARBA" id="ARBA00023157"/>
    </source>
</evidence>
<dbReference type="OrthoDB" id="434099at2759"/>
<keyword evidence="5 11" id="KW-0472">Membrane</keyword>
<dbReference type="PROSITE" id="PS50835">
    <property type="entry name" value="IG_LIKE"/>
    <property type="match status" value="1"/>
</dbReference>
<keyword evidence="15" id="KW-1185">Reference proteome</keyword>
<evidence type="ECO:0000313" key="15">
    <source>
        <dbReference type="Proteomes" id="UP001046870"/>
    </source>
</evidence>
<evidence type="ECO:0000256" key="1">
    <source>
        <dbReference type="ARBA" id="ARBA00004479"/>
    </source>
</evidence>
<feature type="domain" description="Ig-like" evidence="13">
    <location>
        <begin position="33"/>
        <end position="128"/>
    </location>
</feature>
<feature type="region of interest" description="Disordered" evidence="10">
    <location>
        <begin position="139"/>
        <end position="176"/>
    </location>
</feature>
<keyword evidence="3 12" id="KW-0732">Signal</keyword>
<dbReference type="Proteomes" id="UP001046870">
    <property type="component" value="Chromosome 3"/>
</dbReference>
<dbReference type="SUPFAM" id="SSF48726">
    <property type="entry name" value="Immunoglobulin"/>
    <property type="match status" value="1"/>
</dbReference>
<keyword evidence="4 11" id="KW-1133">Transmembrane helix</keyword>
<dbReference type="InterPro" id="IPR007110">
    <property type="entry name" value="Ig-like_dom"/>
</dbReference>
<evidence type="ECO:0000256" key="12">
    <source>
        <dbReference type="SAM" id="SignalP"/>
    </source>
</evidence>
<dbReference type="GO" id="GO:0060097">
    <property type="term" value="P:cytoskeletal rearrangement involved in phagocytosis, engulfment"/>
    <property type="evidence" value="ECO:0007669"/>
    <property type="project" value="TreeGrafter"/>
</dbReference>
<gene>
    <name evidence="14" type="ORF">MATL_G00051460</name>
</gene>
<evidence type="ECO:0000256" key="3">
    <source>
        <dbReference type="ARBA" id="ARBA00022729"/>
    </source>
</evidence>
<accession>A0A9D3QG10</accession>
<evidence type="ECO:0000256" key="2">
    <source>
        <dbReference type="ARBA" id="ARBA00022692"/>
    </source>
</evidence>
<keyword evidence="8" id="KW-0393">Immunoglobulin domain</keyword>
<evidence type="ECO:0000256" key="5">
    <source>
        <dbReference type="ARBA" id="ARBA00023136"/>
    </source>
</evidence>
<dbReference type="Gene3D" id="2.60.40.10">
    <property type="entry name" value="Immunoglobulins"/>
    <property type="match status" value="1"/>
</dbReference>
<evidence type="ECO:0000256" key="9">
    <source>
        <dbReference type="ARBA" id="ARBA00038203"/>
    </source>
</evidence>
<dbReference type="InterPro" id="IPR003599">
    <property type="entry name" value="Ig_sub"/>
</dbReference>
<proteinExistence type="inferred from homology"/>
<keyword evidence="7" id="KW-0325">Glycoprotein</keyword>
<dbReference type="InterPro" id="IPR013783">
    <property type="entry name" value="Ig-like_fold"/>
</dbReference>
<dbReference type="EMBL" id="JAFDVH010000003">
    <property type="protein sequence ID" value="KAG7484591.1"/>
    <property type="molecule type" value="Genomic_DNA"/>
</dbReference>
<comment type="similarity">
    <text evidence="9">Belongs to the immunoglobulin superfamily. TIM family.</text>
</comment>
<evidence type="ECO:0000256" key="11">
    <source>
        <dbReference type="SAM" id="Phobius"/>
    </source>
</evidence>
<comment type="subcellular location">
    <subcellularLocation>
        <location evidence="1">Membrane</location>
        <topology evidence="1">Single-pass type I membrane protein</topology>
    </subcellularLocation>
</comment>
<sequence length="276" mass="31113">MNTRDSYSSFIWLFLHLLTVGECADRTVHGVAGNTVVLPCRYDARHYGPLHMCWGRGEIPTSGCNNEMISTDGLKVTNRVSNRYQLPRDLRAGDISLTILNAKETDSGIYGCRVHIPGWFNDQKETVQLVIVKRPEPITKTPVQPTNSTDQVPTGPWTPRNHTEGTAGANCTENSESLTPKNKEVARQQSPNMAVVLPVLLLLLIVITALLLLMRKRWKKDREVLGISQWNDDSILYMNTEVLYRNTESGLGLNTRDIAQENIYQLDSREDYETCP</sequence>
<dbReference type="GO" id="GO:0043277">
    <property type="term" value="P:apoptotic cell clearance"/>
    <property type="evidence" value="ECO:0007669"/>
    <property type="project" value="TreeGrafter"/>
</dbReference>
<dbReference type="GO" id="GO:0001786">
    <property type="term" value="F:phosphatidylserine binding"/>
    <property type="evidence" value="ECO:0007669"/>
    <property type="project" value="TreeGrafter"/>
</dbReference>
<dbReference type="PANTHER" id="PTHR46608">
    <property type="entry name" value="T-CELL IMMUNOGLOBULIN AND MUCIN DOMAIN-CONTAINING PROTEIN 4"/>
    <property type="match status" value="1"/>
</dbReference>
<keyword evidence="6" id="KW-1015">Disulfide bond</keyword>
<dbReference type="SMART" id="SM00409">
    <property type="entry name" value="IG"/>
    <property type="match status" value="1"/>
</dbReference>
<dbReference type="PANTHER" id="PTHR46608:SF3">
    <property type="entry name" value="T-CELL IMMUNOGLOBULIN AND MUCIN DOMAIN-CONTAINING PROTEIN 4"/>
    <property type="match status" value="1"/>
</dbReference>